<protein>
    <submittedName>
        <fullName evidence="3">Para-nitrobenzyl esterase</fullName>
    </submittedName>
</protein>
<dbReference type="EMBL" id="FPCG01000011">
    <property type="protein sequence ID" value="SFV24433.1"/>
    <property type="molecule type" value="Genomic_DNA"/>
</dbReference>
<keyword evidence="4" id="KW-1185">Reference proteome</keyword>
<reference evidence="3 4" key="1">
    <citation type="submission" date="2016-10" db="EMBL/GenBank/DDBJ databases">
        <authorList>
            <person name="de Groot N.N."/>
        </authorList>
    </citation>
    <scope>NUCLEOTIDE SEQUENCE [LARGE SCALE GENOMIC DNA]</scope>
    <source>
        <strain evidence="3 4">CGMCC 1.7054</strain>
    </source>
</reference>
<gene>
    <name evidence="3" type="ORF">SAMN04487966_11128</name>
</gene>
<dbReference type="Pfam" id="PF00135">
    <property type="entry name" value="COesterase"/>
    <property type="match status" value="1"/>
</dbReference>
<dbReference type="InterPro" id="IPR029058">
    <property type="entry name" value="AB_hydrolase_fold"/>
</dbReference>
<feature type="domain" description="Carboxylesterase type B" evidence="2">
    <location>
        <begin position="71"/>
        <end position="359"/>
    </location>
</feature>
<dbReference type="InterPro" id="IPR002018">
    <property type="entry name" value="CarbesteraseB"/>
</dbReference>
<dbReference type="PANTHER" id="PTHR11559">
    <property type="entry name" value="CARBOXYLESTERASE"/>
    <property type="match status" value="1"/>
</dbReference>
<name>A0A1I7MRA0_9MICC</name>
<accession>A0A1I7MRA0</accession>
<dbReference type="STRING" id="574650.SAMN04487966_11128"/>
<dbReference type="Gene3D" id="3.40.50.1820">
    <property type="entry name" value="alpha/beta hydrolase"/>
    <property type="match status" value="1"/>
</dbReference>
<dbReference type="SUPFAM" id="SSF53474">
    <property type="entry name" value="alpha/beta-Hydrolases"/>
    <property type="match status" value="1"/>
</dbReference>
<dbReference type="InterPro" id="IPR050309">
    <property type="entry name" value="Type-B_Carboxylest/Lipase"/>
</dbReference>
<dbReference type="Proteomes" id="UP000198881">
    <property type="component" value="Unassembled WGS sequence"/>
</dbReference>
<feature type="compositionally biased region" description="Low complexity" evidence="1">
    <location>
        <begin position="25"/>
        <end position="39"/>
    </location>
</feature>
<dbReference type="AlphaFoldDB" id="A0A1I7MRA0"/>
<organism evidence="3 4">
    <name type="scientific">Micrococcus terreus</name>
    <dbReference type="NCBI Taxonomy" id="574650"/>
    <lineage>
        <taxon>Bacteria</taxon>
        <taxon>Bacillati</taxon>
        <taxon>Actinomycetota</taxon>
        <taxon>Actinomycetes</taxon>
        <taxon>Micrococcales</taxon>
        <taxon>Micrococcaceae</taxon>
        <taxon>Micrococcus</taxon>
    </lineage>
</organism>
<feature type="region of interest" description="Disordered" evidence="1">
    <location>
        <begin position="1"/>
        <end position="48"/>
    </location>
</feature>
<evidence type="ECO:0000259" key="2">
    <source>
        <dbReference type="Pfam" id="PF00135"/>
    </source>
</evidence>
<evidence type="ECO:0000313" key="4">
    <source>
        <dbReference type="Proteomes" id="UP000198881"/>
    </source>
</evidence>
<evidence type="ECO:0000313" key="3">
    <source>
        <dbReference type="EMBL" id="SFV24433.1"/>
    </source>
</evidence>
<evidence type="ECO:0000256" key="1">
    <source>
        <dbReference type="SAM" id="MobiDB-lite"/>
    </source>
</evidence>
<proteinExistence type="predicted"/>
<sequence>MTARVSPPSDARVGTVTAPTSSLETVTSPDAPTPSSTSPRWTLPSGTTVQGWIDDRSASHRTSSSAAVWRATGIPYAHADRYCPPEPAPAVVGTLKATALSPACPQRDLAILEGAAPANPLGDLTQDEHCQHLSVTVPAGTDPGERLPVMVWIHGGSYVAGAGDQPLYGTHALVAEQRVITVNVTYRLGMFGFLGVPDAGIPANLGLLDLIEALRWVQENIAAFGGDPQNVTAWGESAGADAVSHLMIAEGAQGLFRRAIIQSAPFGLMRGREAMTNALGAVAAEVPADAPPEELLTVQERIERTALRFGLRGAMPFGPEYGHHPLPAAADLDAAWAQAARRVDVLVGWNAREASLFTPGVQGVKVLPDVPLVGRAAHEGLVRLLTESIYGRGVRAFLARHARARGNGYQYLFDTGSDHLLDSSHAAELPMLFWDRAVWGAAESLSEVDRDDYESRAQQMRAAWATFARTGHLPTGTIPGVMTVERAG</sequence>